<reference evidence="1 2" key="1">
    <citation type="submission" date="2016-02" db="EMBL/GenBank/DDBJ databases">
        <authorList>
            <person name="Wen L."/>
            <person name="He K."/>
            <person name="Yang H."/>
        </authorList>
    </citation>
    <scope>NUCLEOTIDE SEQUENCE [LARGE SCALE GENOMIC DNA]</scope>
    <source>
        <strain evidence="1 2">CD09_2</strain>
    </source>
</reference>
<sequence length="94" mass="9842">MASPPYAPLRAEFAEIHPALAAAAIAEQVDTVGLDAVEVRFNAAGRYGNTFARLPMHAAPRGFQVEGPPSIITCDVSSIEFAIRGQLLAPPPAS</sequence>
<protein>
    <submittedName>
        <fullName evidence="1">Uncharacterized protein</fullName>
    </submittedName>
</protein>
<comment type="caution">
    <text evidence="1">The sequence shown here is derived from an EMBL/GenBank/DDBJ whole genome shotgun (WGS) entry which is preliminary data.</text>
</comment>
<evidence type="ECO:0000313" key="2">
    <source>
        <dbReference type="Proteomes" id="UP000077262"/>
    </source>
</evidence>
<evidence type="ECO:0000313" key="1">
    <source>
        <dbReference type="EMBL" id="OAH48038.1"/>
    </source>
</evidence>
<organism evidence="1 2">
    <name type="scientific">Sphingobium yanoikuyae</name>
    <name type="common">Sphingomonas yanoikuyae</name>
    <dbReference type="NCBI Taxonomy" id="13690"/>
    <lineage>
        <taxon>Bacteria</taxon>
        <taxon>Pseudomonadati</taxon>
        <taxon>Pseudomonadota</taxon>
        <taxon>Alphaproteobacteria</taxon>
        <taxon>Sphingomonadales</taxon>
        <taxon>Sphingomonadaceae</taxon>
        <taxon>Sphingobium</taxon>
    </lineage>
</organism>
<gene>
    <name evidence="1" type="ORF">AX777_16290</name>
</gene>
<dbReference type="AlphaFoldDB" id="A0A177K3U8"/>
<dbReference type="EMBL" id="LSTR01000002">
    <property type="protein sequence ID" value="OAH48038.1"/>
    <property type="molecule type" value="Genomic_DNA"/>
</dbReference>
<dbReference type="Proteomes" id="UP000077262">
    <property type="component" value="Unassembled WGS sequence"/>
</dbReference>
<accession>A0A177K3U8</accession>
<name>A0A177K3U8_SPHYA</name>
<proteinExistence type="predicted"/>